<feature type="compositionally biased region" description="Low complexity" evidence="1">
    <location>
        <begin position="1"/>
        <end position="19"/>
    </location>
</feature>
<feature type="compositionally biased region" description="Low complexity" evidence="1">
    <location>
        <begin position="40"/>
        <end position="61"/>
    </location>
</feature>
<evidence type="ECO:0000256" key="1">
    <source>
        <dbReference type="SAM" id="MobiDB-lite"/>
    </source>
</evidence>
<sequence>MDDAAAPGPAAPPSFGKPAAPKDEPALKLPPFGLQKPWWASASETEAGGEPEPAAAPAPAEAEAEAPEPAEPAAPAPAAQRSAGITDRLVAGPGVGHVDGRRAVPPTAVPPTGEPPAAAPGTPAGPAAAPRSPADTDPDGIPVVTAASTPGPDATAASAPTGPDATRPQPVLLPDAILPAGTTPPPAGAVPAPAPEEDPAAPEPASTKDTAPIVITPLYHAEGGLPIDAEPAAAPPPQSGTPPKGGTPPQGTGIPAPSYRPAQPPPFDDAPAAPRPNGEHRGNRVPLLVGGGLLAVLILATAGFFLVGGSSDKPAAARPDPSPAASQTPAGPATKAPGPVDITDEKSDTRPLALTEAFPSSTLQLGGRTYLRDRSSVNHKCALAARGAMAKALTEQGCRSIVRVTYIDQGKSLAVTTGIAVLPRQDAALKVSRAGDPKRYEWFRGMEGKRSQQIDQAGGYAAGTVRGRYVIYAYAQFADGKPGGEAALKNVTQQFLDYGIRPIDARARG</sequence>
<reference evidence="3 4" key="1">
    <citation type="submission" date="2019-10" db="EMBL/GenBank/DDBJ databases">
        <title>Actinomadura rubteroloni sp. nov. and Actinomadura macrotermitis sp. nov., isolated from the gut of fungus growing-termite Macrotermes natalensis.</title>
        <authorList>
            <person name="Benndorf R."/>
            <person name="Martin K."/>
            <person name="Kuefner M."/>
            <person name="De Beer W."/>
            <person name="Kaster A.-K."/>
            <person name="Vollmers J."/>
            <person name="Poulsen M."/>
            <person name="Beemelmanns C."/>
        </authorList>
    </citation>
    <scope>NUCLEOTIDE SEQUENCE [LARGE SCALE GENOMIC DNA]</scope>
    <source>
        <strain evidence="3 4">RB68</strain>
    </source>
</reference>
<feature type="transmembrane region" description="Helical" evidence="2">
    <location>
        <begin position="285"/>
        <end position="308"/>
    </location>
</feature>
<keyword evidence="4" id="KW-1185">Reference proteome</keyword>
<evidence type="ECO:0000313" key="3">
    <source>
        <dbReference type="EMBL" id="MQY07582.1"/>
    </source>
</evidence>
<comment type="caution">
    <text evidence="3">The sequence shown here is derived from an EMBL/GenBank/DDBJ whole genome shotgun (WGS) entry which is preliminary data.</text>
</comment>
<protein>
    <submittedName>
        <fullName evidence="3">Uncharacterized protein</fullName>
    </submittedName>
</protein>
<evidence type="ECO:0000313" key="4">
    <source>
        <dbReference type="Proteomes" id="UP000487268"/>
    </source>
</evidence>
<gene>
    <name evidence="3" type="ORF">ACRB68_56840</name>
</gene>
<feature type="region of interest" description="Disordered" evidence="1">
    <location>
        <begin position="312"/>
        <end position="347"/>
    </location>
</feature>
<dbReference type="EMBL" id="WEGH01000003">
    <property type="protein sequence ID" value="MQY07582.1"/>
    <property type="molecule type" value="Genomic_DNA"/>
</dbReference>
<name>A0A7K0C3C2_9ACTN</name>
<organism evidence="3 4">
    <name type="scientific">Actinomadura macrotermitis</name>
    <dbReference type="NCBI Taxonomy" id="2585200"/>
    <lineage>
        <taxon>Bacteria</taxon>
        <taxon>Bacillati</taxon>
        <taxon>Actinomycetota</taxon>
        <taxon>Actinomycetes</taxon>
        <taxon>Streptosporangiales</taxon>
        <taxon>Thermomonosporaceae</taxon>
        <taxon>Actinomadura</taxon>
    </lineage>
</organism>
<accession>A0A7K0C3C2</accession>
<feature type="compositionally biased region" description="Pro residues" evidence="1">
    <location>
        <begin position="182"/>
        <end position="194"/>
    </location>
</feature>
<keyword evidence="2" id="KW-1133">Transmembrane helix</keyword>
<feature type="compositionally biased region" description="Low complexity" evidence="1">
    <location>
        <begin position="241"/>
        <end position="261"/>
    </location>
</feature>
<keyword evidence="2" id="KW-0472">Membrane</keyword>
<evidence type="ECO:0000256" key="2">
    <source>
        <dbReference type="SAM" id="Phobius"/>
    </source>
</evidence>
<feature type="compositionally biased region" description="Low complexity" evidence="1">
    <location>
        <begin position="119"/>
        <end position="133"/>
    </location>
</feature>
<keyword evidence="2" id="KW-0812">Transmembrane</keyword>
<dbReference type="AlphaFoldDB" id="A0A7K0C3C2"/>
<proteinExistence type="predicted"/>
<dbReference type="Proteomes" id="UP000487268">
    <property type="component" value="Unassembled WGS sequence"/>
</dbReference>
<feature type="compositionally biased region" description="Pro residues" evidence="1">
    <location>
        <begin position="107"/>
        <end position="118"/>
    </location>
</feature>
<feature type="region of interest" description="Disordered" evidence="1">
    <location>
        <begin position="1"/>
        <end position="283"/>
    </location>
</feature>
<feature type="compositionally biased region" description="Low complexity" evidence="1">
    <location>
        <begin position="312"/>
        <end position="339"/>
    </location>
</feature>